<keyword evidence="1" id="KW-0547">Nucleotide-binding</keyword>
<evidence type="ECO:0000256" key="1">
    <source>
        <dbReference type="ARBA" id="ARBA00022741"/>
    </source>
</evidence>
<keyword evidence="2" id="KW-0067">ATP-binding</keyword>
<dbReference type="InterPro" id="IPR033875">
    <property type="entry name" value="FlhG"/>
</dbReference>
<keyword evidence="4" id="KW-1185">Reference proteome</keyword>
<accession>A0A398BCH9</accession>
<sequence>MKDQAENLRQQLEDYRKKSMAKTLAVISGKGGVGKSNFSLNFAIALAKKGKRVLLFDMDIGMGNIDILIGRHSTYSIVDFFDRGLSLVDIMTAGPEQISIITGGTGLTNLFSLSEVNFSRFMEEFNELLNQYDYILFDMGAGITEDSVKFLLCVDELIVICTPEPTAVMDAYSVMKYLHSVNPELPFLLVCNRVLTIKEGQETITRIQNALRKFLRKEAIVLGCLPENRTVSNAVSRQVPFIEYDSGSDVSKALMNLVLRYNNHSFNEEWTLPKSNFLQNMKRYFLGR</sequence>
<gene>
    <name evidence="3" type="ORF">D1953_07520</name>
</gene>
<dbReference type="CDD" id="cd02038">
    <property type="entry name" value="FlhG-like"/>
    <property type="match status" value="1"/>
</dbReference>
<dbReference type="AlphaFoldDB" id="A0A398BCH9"/>
<dbReference type="GO" id="GO:0016887">
    <property type="term" value="F:ATP hydrolysis activity"/>
    <property type="evidence" value="ECO:0007669"/>
    <property type="project" value="TreeGrafter"/>
</dbReference>
<dbReference type="Proteomes" id="UP000266016">
    <property type="component" value="Unassembled WGS sequence"/>
</dbReference>
<organism evidence="3 4">
    <name type="scientific">Peribacillus asahii</name>
    <dbReference type="NCBI Taxonomy" id="228899"/>
    <lineage>
        <taxon>Bacteria</taxon>
        <taxon>Bacillati</taxon>
        <taxon>Bacillota</taxon>
        <taxon>Bacilli</taxon>
        <taxon>Bacillales</taxon>
        <taxon>Bacillaceae</taxon>
        <taxon>Peribacillus</taxon>
    </lineage>
</organism>
<comment type="caution">
    <text evidence="3">The sequence shown here is derived from an EMBL/GenBank/DDBJ whole genome shotgun (WGS) entry which is preliminary data.</text>
</comment>
<dbReference type="PIRSF" id="PIRSF003092">
    <property type="entry name" value="MinD"/>
    <property type="match status" value="1"/>
</dbReference>
<dbReference type="GO" id="GO:0005524">
    <property type="term" value="F:ATP binding"/>
    <property type="evidence" value="ECO:0007669"/>
    <property type="project" value="UniProtKB-KW"/>
</dbReference>
<evidence type="ECO:0000313" key="3">
    <source>
        <dbReference type="EMBL" id="RID87151.1"/>
    </source>
</evidence>
<dbReference type="EMBL" id="QWVS01000013">
    <property type="protein sequence ID" value="RID87151.1"/>
    <property type="molecule type" value="Genomic_DNA"/>
</dbReference>
<dbReference type="PANTHER" id="PTHR43384">
    <property type="entry name" value="SEPTUM SITE-DETERMINING PROTEIN MIND HOMOLOG, CHLOROPLASTIC-RELATED"/>
    <property type="match status" value="1"/>
</dbReference>
<dbReference type="SUPFAM" id="SSF52540">
    <property type="entry name" value="P-loop containing nucleoside triphosphate hydrolases"/>
    <property type="match status" value="1"/>
</dbReference>
<evidence type="ECO:0000256" key="2">
    <source>
        <dbReference type="ARBA" id="ARBA00022840"/>
    </source>
</evidence>
<dbReference type="InterPro" id="IPR033756">
    <property type="entry name" value="YlxH/NBP35"/>
</dbReference>
<dbReference type="PANTHER" id="PTHR43384:SF4">
    <property type="entry name" value="CELLULOSE BIOSYNTHESIS PROTEIN BCSQ-RELATED"/>
    <property type="match status" value="1"/>
</dbReference>
<reference evidence="3 4" key="1">
    <citation type="submission" date="2018-08" db="EMBL/GenBank/DDBJ databases">
        <title>Bacillus jemisoniae sp. nov., Bacillus chryseoplanitiae sp. nov., Bacillus resnikiae sp. nov., and Bacillus frankliniae sp. nov., isolated from Viking spacecraft and associated surfaces.</title>
        <authorList>
            <person name="Seuylemezian A."/>
            <person name="Vaishampayan P."/>
        </authorList>
    </citation>
    <scope>NUCLEOTIDE SEQUENCE [LARGE SCALE GENOMIC DNA]</scope>
    <source>
        <strain evidence="3 4">MA001</strain>
    </source>
</reference>
<dbReference type="GO" id="GO:0051782">
    <property type="term" value="P:negative regulation of cell division"/>
    <property type="evidence" value="ECO:0007669"/>
    <property type="project" value="TreeGrafter"/>
</dbReference>
<dbReference type="InterPro" id="IPR025501">
    <property type="entry name" value="MinD_FleN"/>
</dbReference>
<name>A0A398BCH9_9BACI</name>
<dbReference type="GO" id="GO:0005829">
    <property type="term" value="C:cytosol"/>
    <property type="evidence" value="ECO:0007669"/>
    <property type="project" value="TreeGrafter"/>
</dbReference>
<protein>
    <submittedName>
        <fullName evidence="3">MinD/ParA family protein</fullName>
    </submittedName>
</protein>
<dbReference type="GO" id="GO:0009898">
    <property type="term" value="C:cytoplasmic side of plasma membrane"/>
    <property type="evidence" value="ECO:0007669"/>
    <property type="project" value="TreeGrafter"/>
</dbReference>
<dbReference type="InterPro" id="IPR050625">
    <property type="entry name" value="ParA/MinD_ATPase"/>
</dbReference>
<dbReference type="Gene3D" id="3.40.50.300">
    <property type="entry name" value="P-loop containing nucleotide triphosphate hydrolases"/>
    <property type="match status" value="1"/>
</dbReference>
<proteinExistence type="predicted"/>
<dbReference type="Pfam" id="PF10609">
    <property type="entry name" value="ParA"/>
    <property type="match status" value="1"/>
</dbReference>
<dbReference type="InterPro" id="IPR027417">
    <property type="entry name" value="P-loop_NTPase"/>
</dbReference>
<evidence type="ECO:0000313" key="4">
    <source>
        <dbReference type="Proteomes" id="UP000266016"/>
    </source>
</evidence>